<dbReference type="Proteomes" id="UP001281761">
    <property type="component" value="Unassembled WGS sequence"/>
</dbReference>
<evidence type="ECO:0000313" key="2">
    <source>
        <dbReference type="EMBL" id="KAK2950748.1"/>
    </source>
</evidence>
<evidence type="ECO:0000256" key="1">
    <source>
        <dbReference type="SAM" id="MobiDB-lite"/>
    </source>
</evidence>
<keyword evidence="3" id="KW-1185">Reference proteome</keyword>
<gene>
    <name evidence="2" type="ORF">BLNAU_14277</name>
</gene>
<dbReference type="EMBL" id="JARBJD010000130">
    <property type="protein sequence ID" value="KAK2950748.1"/>
    <property type="molecule type" value="Genomic_DNA"/>
</dbReference>
<feature type="compositionally biased region" description="Acidic residues" evidence="1">
    <location>
        <begin position="389"/>
        <end position="416"/>
    </location>
</feature>
<reference evidence="2 3" key="1">
    <citation type="journal article" date="2022" name="bioRxiv">
        <title>Genomics of Preaxostyla Flagellates Illuminates Evolutionary Transitions and the Path Towards Mitochondrial Loss.</title>
        <authorList>
            <person name="Novak L.V.F."/>
            <person name="Treitli S.C."/>
            <person name="Pyrih J."/>
            <person name="Halakuc P."/>
            <person name="Pipaliya S.V."/>
            <person name="Vacek V."/>
            <person name="Brzon O."/>
            <person name="Soukal P."/>
            <person name="Eme L."/>
            <person name="Dacks J.B."/>
            <person name="Karnkowska A."/>
            <person name="Elias M."/>
            <person name="Hampl V."/>
        </authorList>
    </citation>
    <scope>NUCLEOTIDE SEQUENCE [LARGE SCALE GENOMIC DNA]</scope>
    <source>
        <strain evidence="2">NAU3</strain>
        <tissue evidence="2">Gut</tissue>
    </source>
</reference>
<organism evidence="2 3">
    <name type="scientific">Blattamonas nauphoetae</name>
    <dbReference type="NCBI Taxonomy" id="2049346"/>
    <lineage>
        <taxon>Eukaryota</taxon>
        <taxon>Metamonada</taxon>
        <taxon>Preaxostyla</taxon>
        <taxon>Oxymonadida</taxon>
        <taxon>Blattamonas</taxon>
    </lineage>
</organism>
<protein>
    <submittedName>
        <fullName evidence="2">Uncharacterized protein</fullName>
    </submittedName>
</protein>
<name>A0ABQ9XHG5_9EUKA</name>
<feature type="region of interest" description="Disordered" evidence="1">
    <location>
        <begin position="383"/>
        <end position="455"/>
    </location>
</feature>
<evidence type="ECO:0000313" key="3">
    <source>
        <dbReference type="Proteomes" id="UP001281761"/>
    </source>
</evidence>
<proteinExistence type="predicted"/>
<sequence>MDFVYNREAKTDIRDQSNHLVIHGLPLPSPADGFHSPRPQMASAPLALNWPQLPSLEIGFHSPRSHTQCTPLPFKRNALPSPSNAMLSPLLQTQCSPLPFKRNALPPLQTQCSPSPSNAMLSLPFKRNALPSPLNAMLSPPLQTQCSPLPFKRNALPSPSNAMLSLPFKRNALLPFKRNALPPLQTQCSPLPFKRNALPSPSNAMLSLPFKRNALPSPLNAMLSPPLQTQCSPLPFKRNALPSPSNAMPSHQLKHCSIQAEVTNKAALPLADLVTGVGNIATFADCEKEIALLREYSPKVDILPDLRMLEIEINGFRDIPSSQVEEVNNRTTYFQVKRYDLVDQRVMWPMEESAPIIAENERRTQAGEWSEWETAEIKQITQEKAAAMDNEEDKEEEQSEILAEDDIEGEQYEEEPSPAPTNHRALASRRNTSSPTKHPPQPQTLPQHPISPLSTPVALSPILAFATTPAQHRVINKTMT</sequence>
<comment type="caution">
    <text evidence="2">The sequence shown here is derived from an EMBL/GenBank/DDBJ whole genome shotgun (WGS) entry which is preliminary data.</text>
</comment>
<accession>A0ABQ9XHG5</accession>